<dbReference type="GO" id="GO:0008652">
    <property type="term" value="P:amino acid biosynthetic process"/>
    <property type="evidence" value="ECO:0007669"/>
    <property type="project" value="UniProtKB-KW"/>
</dbReference>
<dbReference type="AlphaFoldDB" id="A0A3B6VXZ9"/>
<evidence type="ECO:0000313" key="5">
    <source>
        <dbReference type="EMBL" id="AGA66839.1"/>
    </source>
</evidence>
<reference evidence="5 6" key="1">
    <citation type="journal article" date="2013" name="Genome Announc.">
        <title>Complete Genome Sequence of the Porcine Strain Brachyspira pilosicoli P43/6/78(T.).</title>
        <authorList>
            <person name="Lin C."/>
            <person name="den Bakker H.C."/>
            <person name="Suzuki H."/>
            <person name="Lefebure T."/>
            <person name="Ponnala L."/>
            <person name="Sun Q."/>
            <person name="Stanhope M.J."/>
            <person name="Wiedmann M."/>
            <person name="Duhamel G.E."/>
        </authorList>
    </citation>
    <scope>NUCLEOTIDE SEQUENCE [LARGE SCALE GENOMIC DNA]</scope>
    <source>
        <strain evidence="5 6">P43/6/78</strain>
    </source>
</reference>
<evidence type="ECO:0000313" key="6">
    <source>
        <dbReference type="Proteomes" id="UP000010793"/>
    </source>
</evidence>
<keyword evidence="3 4" id="KW-0704">Schiff base</keyword>
<dbReference type="GO" id="GO:0009073">
    <property type="term" value="P:aromatic amino acid family biosynthetic process"/>
    <property type="evidence" value="ECO:0007669"/>
    <property type="project" value="UniProtKB-KW"/>
</dbReference>
<keyword evidence="4" id="KW-0057">Aromatic amino acid biosynthesis</keyword>
<sequence length="243" mass="27986">MIKVKNLNIGDGVPKICIPVIEKHKKDVIKYIKDIDKLPIDLIEWRADFYEDSDNNIEELSKEIKKCTTKPIIFTLRSVKEGGNLNIKSNTYDSMINIYKTIIDKKLFSIIDIELLTIKENDIKELIKLSKKENIKTILSNHDFNKTPNKLEIIHRIKKMIKLKADIAKVAYTPKKQKDVLTLLELHNEINNIPIITISMGEEGVITRLFYSVITFASAKRASAPGQIEATKLKYMIDNIYKN</sequence>
<comment type="pathway">
    <text evidence="4">Metabolic intermediate biosynthesis; chorismate biosynthesis; chorismate from D-erythrose 4-phosphate and phosphoenolpyruvate: step 3/7.</text>
</comment>
<feature type="active site" description="Schiff-base intermediate with substrate" evidence="4">
    <location>
        <position position="169"/>
    </location>
</feature>
<dbReference type="Pfam" id="PF01487">
    <property type="entry name" value="DHquinase_I"/>
    <property type="match status" value="1"/>
</dbReference>
<feature type="active site" description="Proton donor/acceptor" evidence="4">
    <location>
        <position position="142"/>
    </location>
</feature>
<comment type="function">
    <text evidence="4">Involved in the third step of the chorismate pathway, which leads to the biosynthesis of aromatic amino acids. Catalyzes the cis-dehydration of 3-dehydroquinate (DHQ) and introduces the first double bond of the aromatic ring to yield 3-dehydroshikimate.</text>
</comment>
<accession>A0A3B6VXZ9</accession>
<dbReference type="NCBIfam" id="TIGR01093">
    <property type="entry name" value="aroD"/>
    <property type="match status" value="1"/>
</dbReference>
<dbReference type="SUPFAM" id="SSF51569">
    <property type="entry name" value="Aldolase"/>
    <property type="match status" value="1"/>
</dbReference>
<keyword evidence="2 4" id="KW-0456">Lyase</keyword>
<dbReference type="RefSeq" id="WP_015274622.1">
    <property type="nucleotide sequence ID" value="NC_019908.1"/>
</dbReference>
<dbReference type="GO" id="GO:0046279">
    <property type="term" value="P:3,4-dihydroxybenzoate biosynthetic process"/>
    <property type="evidence" value="ECO:0007669"/>
    <property type="project" value="UniProtKB-ARBA"/>
</dbReference>
<feature type="binding site" evidence="4">
    <location>
        <position position="227"/>
    </location>
    <ligand>
        <name>3-dehydroquinate</name>
        <dbReference type="ChEBI" id="CHEBI:32364"/>
    </ligand>
</feature>
<protein>
    <recommendedName>
        <fullName evidence="4">3-dehydroquinate dehydratase</fullName>
        <shortName evidence="4">3-dehydroquinase</shortName>
        <ecNumber evidence="4">4.2.1.10</ecNumber>
    </recommendedName>
    <alternativeName>
        <fullName evidence="4">Type I DHQase</fullName>
    </alternativeName>
    <alternativeName>
        <fullName evidence="4">Type I dehydroquinase</fullName>
        <shortName evidence="4">DHQ1</shortName>
    </alternativeName>
</protein>
<dbReference type="PANTHER" id="PTHR43699">
    <property type="entry name" value="3-DEHYDROQUINATE DEHYDRATASE"/>
    <property type="match status" value="1"/>
</dbReference>
<feature type="binding site" evidence="4">
    <location>
        <position position="223"/>
    </location>
    <ligand>
        <name>3-dehydroquinate</name>
        <dbReference type="ChEBI" id="CHEBI:32364"/>
    </ligand>
</feature>
<comment type="catalytic activity">
    <reaction evidence="1 4">
        <text>3-dehydroquinate = 3-dehydroshikimate + H2O</text>
        <dbReference type="Rhea" id="RHEA:21096"/>
        <dbReference type="ChEBI" id="CHEBI:15377"/>
        <dbReference type="ChEBI" id="CHEBI:16630"/>
        <dbReference type="ChEBI" id="CHEBI:32364"/>
        <dbReference type="EC" id="4.2.1.10"/>
    </reaction>
</comment>
<keyword evidence="6" id="KW-1185">Reference proteome</keyword>
<dbReference type="Proteomes" id="UP000010793">
    <property type="component" value="Chromosome"/>
</dbReference>
<dbReference type="HAMAP" id="MF_00214">
    <property type="entry name" value="AroD"/>
    <property type="match status" value="1"/>
</dbReference>
<dbReference type="CDD" id="cd00502">
    <property type="entry name" value="DHQase_I"/>
    <property type="match status" value="1"/>
</dbReference>
<feature type="binding site" evidence="4">
    <location>
        <begin position="44"/>
        <end position="46"/>
    </location>
    <ligand>
        <name>3-dehydroquinate</name>
        <dbReference type="ChEBI" id="CHEBI:32364"/>
    </ligand>
</feature>
<dbReference type="InterPro" id="IPR013785">
    <property type="entry name" value="Aldolase_TIM"/>
</dbReference>
<proteinExistence type="inferred from homology"/>
<dbReference type="GO" id="GO:0009423">
    <property type="term" value="P:chorismate biosynthetic process"/>
    <property type="evidence" value="ECO:0007669"/>
    <property type="project" value="UniProtKB-UniRule"/>
</dbReference>
<dbReference type="EMBL" id="CP002873">
    <property type="protein sequence ID" value="AGA66839.1"/>
    <property type="molecule type" value="Genomic_DNA"/>
</dbReference>
<evidence type="ECO:0000256" key="2">
    <source>
        <dbReference type="ARBA" id="ARBA00023239"/>
    </source>
</evidence>
<evidence type="ECO:0000256" key="1">
    <source>
        <dbReference type="ARBA" id="ARBA00001864"/>
    </source>
</evidence>
<comment type="caution">
    <text evidence="4">Lacks conserved residue(s) required for the propagation of feature annotation.</text>
</comment>
<dbReference type="EC" id="4.2.1.10" evidence="4"/>
<feature type="binding site" evidence="4">
    <location>
        <position position="208"/>
    </location>
    <ligand>
        <name>3-dehydroquinate</name>
        <dbReference type="ChEBI" id="CHEBI:32364"/>
    </ligand>
</feature>
<feature type="binding site" evidence="4">
    <location>
        <position position="77"/>
    </location>
    <ligand>
        <name>3-dehydroquinate</name>
        <dbReference type="ChEBI" id="CHEBI:32364"/>
    </ligand>
</feature>
<comment type="similarity">
    <text evidence="4">Belongs to the type-I 3-dehydroquinase family.</text>
</comment>
<dbReference type="GO" id="GO:0003855">
    <property type="term" value="F:3-dehydroquinate dehydratase activity"/>
    <property type="evidence" value="ECO:0007669"/>
    <property type="project" value="UniProtKB-UniRule"/>
</dbReference>
<dbReference type="FunFam" id="3.20.20.70:FF:000047">
    <property type="entry name" value="3-dehydroquinate dehydratase"/>
    <property type="match status" value="1"/>
</dbReference>
<dbReference type="KEGG" id="bpip:BPP43_08210"/>
<comment type="subunit">
    <text evidence="4">Homodimer.</text>
</comment>
<dbReference type="InterPro" id="IPR001381">
    <property type="entry name" value="DHquinase_I"/>
</dbReference>
<organism evidence="5 6">
    <name type="scientific">Brachyspira pilosicoli P43/6/78</name>
    <dbReference type="NCBI Taxonomy" id="1042417"/>
    <lineage>
        <taxon>Bacteria</taxon>
        <taxon>Pseudomonadati</taxon>
        <taxon>Spirochaetota</taxon>
        <taxon>Spirochaetia</taxon>
        <taxon>Brachyspirales</taxon>
        <taxon>Brachyspiraceae</taxon>
        <taxon>Brachyspira</taxon>
    </lineage>
</organism>
<evidence type="ECO:0000256" key="3">
    <source>
        <dbReference type="ARBA" id="ARBA00023270"/>
    </source>
</evidence>
<dbReference type="InterPro" id="IPR050146">
    <property type="entry name" value="Type-I_3-dehydroquinase"/>
</dbReference>
<dbReference type="Gene3D" id="3.20.20.70">
    <property type="entry name" value="Aldolase class I"/>
    <property type="match status" value="1"/>
</dbReference>
<evidence type="ECO:0000256" key="4">
    <source>
        <dbReference type="HAMAP-Rule" id="MF_00214"/>
    </source>
</evidence>
<name>A0A3B6VXZ9_BRAPL</name>
<keyword evidence="4" id="KW-0028">Amino-acid biosynthesis</keyword>
<dbReference type="UniPathway" id="UPA00053">
    <property type="reaction ID" value="UER00086"/>
</dbReference>
<gene>
    <name evidence="4" type="primary">aroD</name>
    <name evidence="5" type="ORF">BPP43_08210</name>
</gene>
<dbReference type="PANTHER" id="PTHR43699:SF1">
    <property type="entry name" value="3-DEHYDROQUINATE DEHYDRATASE"/>
    <property type="match status" value="1"/>
</dbReference>